<proteinExistence type="predicted"/>
<dbReference type="EMBL" id="JAAATY010000001">
    <property type="protein sequence ID" value="NRN62879.1"/>
    <property type="molecule type" value="Genomic_DNA"/>
</dbReference>
<accession>A0ABX2EVG2</accession>
<dbReference type="SUPFAM" id="SSF64288">
    <property type="entry name" value="Chorismate lyase-like"/>
    <property type="match status" value="1"/>
</dbReference>
<sequence>MKKKDMIAGVLRHEIMAGRYPSGSMLPSETQLMERFTVSRTPVRDAITMLKAEGLISVHHGKGAVVRVRPEWVVRSHPRKIVDEAKPGSGSPDYFDLDLEGYQWDIVDEPTHERVRATAGLALMIGVREGTDVFVYDQLLDDGQGRRMFHRLYLPFDTVNDVRRLGGPAYRTPTELYSILAAAGYEVIWREGIRAMMPPREDATRLRIPDATPMLVAQRIAAAPDGRPFAMEETRISAENAKFVYELVCASGDQQ</sequence>
<feature type="domain" description="HTH gntR-type" evidence="4">
    <location>
        <begin position="1"/>
        <end position="69"/>
    </location>
</feature>
<name>A0ABX2EVG2_9PSEU</name>
<dbReference type="SUPFAM" id="SSF46785">
    <property type="entry name" value="Winged helix' DNA-binding domain"/>
    <property type="match status" value="1"/>
</dbReference>
<reference evidence="5 6" key="1">
    <citation type="submission" date="2020-01" db="EMBL/GenBank/DDBJ databases">
        <title>Kibdelosporangium persica a novel Actinomycetes from a hot desert in Iran.</title>
        <authorList>
            <person name="Safaei N."/>
            <person name="Zaburannyi N."/>
            <person name="Mueller R."/>
            <person name="Wink J."/>
        </authorList>
    </citation>
    <scope>NUCLEOTIDE SEQUENCE [LARGE SCALE GENOMIC DNA]</scope>
    <source>
        <strain evidence="5 6">4NS15</strain>
    </source>
</reference>
<dbReference type="InterPro" id="IPR036390">
    <property type="entry name" value="WH_DNA-bd_sf"/>
</dbReference>
<evidence type="ECO:0000259" key="4">
    <source>
        <dbReference type="PROSITE" id="PS50949"/>
    </source>
</evidence>
<dbReference type="PANTHER" id="PTHR44846:SF17">
    <property type="entry name" value="GNTR-FAMILY TRANSCRIPTIONAL REGULATOR"/>
    <property type="match status" value="1"/>
</dbReference>
<evidence type="ECO:0000313" key="5">
    <source>
        <dbReference type="EMBL" id="NRN62879.1"/>
    </source>
</evidence>
<comment type="caution">
    <text evidence="5">The sequence shown here is derived from an EMBL/GenBank/DDBJ whole genome shotgun (WGS) entry which is preliminary data.</text>
</comment>
<dbReference type="PANTHER" id="PTHR44846">
    <property type="entry name" value="MANNOSYL-D-GLYCERATE TRANSPORT/METABOLISM SYSTEM REPRESSOR MNGR-RELATED"/>
    <property type="match status" value="1"/>
</dbReference>
<dbReference type="Gene3D" id="1.10.10.10">
    <property type="entry name" value="Winged helix-like DNA-binding domain superfamily/Winged helix DNA-binding domain"/>
    <property type="match status" value="1"/>
</dbReference>
<dbReference type="RefSeq" id="WP_173123132.1">
    <property type="nucleotide sequence ID" value="NZ_CBCSGW010000042.1"/>
</dbReference>
<organism evidence="5 6">
    <name type="scientific">Kibdelosporangium persicum</name>
    <dbReference type="NCBI Taxonomy" id="2698649"/>
    <lineage>
        <taxon>Bacteria</taxon>
        <taxon>Bacillati</taxon>
        <taxon>Actinomycetota</taxon>
        <taxon>Actinomycetes</taxon>
        <taxon>Pseudonocardiales</taxon>
        <taxon>Pseudonocardiaceae</taxon>
        <taxon>Kibdelosporangium</taxon>
    </lineage>
</organism>
<dbReference type="InterPro" id="IPR028978">
    <property type="entry name" value="Chorismate_lyase_/UTRA_dom_sf"/>
</dbReference>
<keyword evidence="3" id="KW-0804">Transcription</keyword>
<evidence type="ECO:0000256" key="2">
    <source>
        <dbReference type="ARBA" id="ARBA00023125"/>
    </source>
</evidence>
<dbReference type="CDD" id="cd07377">
    <property type="entry name" value="WHTH_GntR"/>
    <property type="match status" value="1"/>
</dbReference>
<dbReference type="Gene3D" id="3.40.1410.10">
    <property type="entry name" value="Chorismate lyase-like"/>
    <property type="match status" value="1"/>
</dbReference>
<dbReference type="Proteomes" id="UP000763557">
    <property type="component" value="Unassembled WGS sequence"/>
</dbReference>
<dbReference type="InterPro" id="IPR011663">
    <property type="entry name" value="UTRA"/>
</dbReference>
<evidence type="ECO:0000256" key="3">
    <source>
        <dbReference type="ARBA" id="ARBA00023163"/>
    </source>
</evidence>
<keyword evidence="1" id="KW-0805">Transcription regulation</keyword>
<dbReference type="PROSITE" id="PS50949">
    <property type="entry name" value="HTH_GNTR"/>
    <property type="match status" value="1"/>
</dbReference>
<gene>
    <name evidence="5" type="ORF">GC106_800</name>
</gene>
<dbReference type="PRINTS" id="PR00035">
    <property type="entry name" value="HTHGNTR"/>
</dbReference>
<keyword evidence="6" id="KW-1185">Reference proteome</keyword>
<evidence type="ECO:0000256" key="1">
    <source>
        <dbReference type="ARBA" id="ARBA00023015"/>
    </source>
</evidence>
<dbReference type="InterPro" id="IPR050679">
    <property type="entry name" value="Bact_HTH_transcr_reg"/>
</dbReference>
<keyword evidence="2" id="KW-0238">DNA-binding</keyword>
<dbReference type="SMART" id="SM00345">
    <property type="entry name" value="HTH_GNTR"/>
    <property type="match status" value="1"/>
</dbReference>
<dbReference type="Pfam" id="PF00392">
    <property type="entry name" value="GntR"/>
    <property type="match status" value="1"/>
</dbReference>
<dbReference type="Pfam" id="PF07702">
    <property type="entry name" value="UTRA"/>
    <property type="match status" value="1"/>
</dbReference>
<dbReference type="InterPro" id="IPR036388">
    <property type="entry name" value="WH-like_DNA-bd_sf"/>
</dbReference>
<protein>
    <submittedName>
        <fullName evidence="5">GntR family transcriptional regulator</fullName>
    </submittedName>
</protein>
<evidence type="ECO:0000313" key="6">
    <source>
        <dbReference type="Proteomes" id="UP000763557"/>
    </source>
</evidence>
<dbReference type="InterPro" id="IPR000524">
    <property type="entry name" value="Tscrpt_reg_HTH_GntR"/>
</dbReference>